<feature type="domain" description="TLDc" evidence="11">
    <location>
        <begin position="253"/>
        <end position="421"/>
    </location>
</feature>
<reference evidence="12" key="2">
    <citation type="submission" date="2025-09" db="UniProtKB">
        <authorList>
            <consortium name="Ensembl"/>
        </authorList>
    </citation>
    <scope>IDENTIFICATION</scope>
</reference>
<evidence type="ECO:0000313" key="12">
    <source>
        <dbReference type="Ensembl" id="ENSPCEP00000013731.1"/>
    </source>
</evidence>
<keyword evidence="4" id="KW-0963">Cytoplasm</keyword>
<sequence length="467" mass="51986">MGNVESSSYQEHLSRFLPEEQTDIDGVFDRLSGLDGSGEEKTGKAARKAVTLTMLKAYVQEALPDQMTCRLYSGMKSVDLAGKSPGSSEQIVKEQFLIFMSNLLKGNAEEKSGIIMRMISSAEGPVKGEQIQEFTEDLVSSVVHVLSYRDLLRGWNLENTQDSTNRVKALASRLLSELKLEDGKKLEGPHLLEAMCDQSTIEKWVFQIPQISTFLRIIIRQGFLVLHSLLDQATDIVNLLPKCKGIKGRGFVSLLDIPSIIYINSHLPSELQHKWRLLFSSSVHGESFSQLCGHIINQGPCILVLKDVDGYIFGGFASQSWEVKPQFQGDNRCFLFSVSPSLVVYPYTGYNEHYMYLNHGQQTMPNGLGMGGQHEYFGLWIDGSYGTGHSRAKPRCTTYNSPQLSANENFTLDAMEVWAVGDLPENAVIKGQKSILDTDPEAQALLEMTGKSRQSDGLREPVEDDDN</sequence>
<dbReference type="InterPro" id="IPR006571">
    <property type="entry name" value="TLDc_dom"/>
</dbReference>
<evidence type="ECO:0000256" key="3">
    <source>
        <dbReference type="ARBA" id="ARBA00004496"/>
    </source>
</evidence>
<evidence type="ECO:0000256" key="4">
    <source>
        <dbReference type="ARBA" id="ARBA00022490"/>
    </source>
</evidence>
<evidence type="ECO:0000256" key="7">
    <source>
        <dbReference type="ARBA" id="ARBA00039594"/>
    </source>
</evidence>
<dbReference type="PANTHER" id="PTHR23354:SF131">
    <property type="entry name" value="MTOR-ASSOCIATED PROTEIN MEAK7"/>
    <property type="match status" value="1"/>
</dbReference>
<name>A0A8C8S132_9SAUR</name>
<evidence type="ECO:0000256" key="2">
    <source>
        <dbReference type="ARBA" id="ARBA00004371"/>
    </source>
</evidence>
<proteinExistence type="predicted"/>
<dbReference type="Pfam" id="PF07534">
    <property type="entry name" value="TLD"/>
    <property type="match status" value="1"/>
</dbReference>
<keyword evidence="13" id="KW-1185">Reference proteome</keyword>
<comment type="subcellular location">
    <subcellularLocation>
        <location evidence="3">Cytoplasm</location>
    </subcellularLocation>
    <subcellularLocation>
        <location evidence="2">Lysosome</location>
    </subcellularLocation>
    <subcellularLocation>
        <location evidence="1">Membrane</location>
    </subcellularLocation>
</comment>
<evidence type="ECO:0000256" key="9">
    <source>
        <dbReference type="ARBA" id="ARBA00042134"/>
    </source>
</evidence>
<organism evidence="12 13">
    <name type="scientific">Pelusios castaneus</name>
    <name type="common">West African mud turtle</name>
    <dbReference type="NCBI Taxonomy" id="367368"/>
    <lineage>
        <taxon>Eukaryota</taxon>
        <taxon>Metazoa</taxon>
        <taxon>Chordata</taxon>
        <taxon>Craniata</taxon>
        <taxon>Vertebrata</taxon>
        <taxon>Euteleostomi</taxon>
        <taxon>Archelosauria</taxon>
        <taxon>Testudinata</taxon>
        <taxon>Testudines</taxon>
        <taxon>Pleurodira</taxon>
        <taxon>Pelomedusidae</taxon>
        <taxon>Pelusios</taxon>
    </lineage>
</organism>
<evidence type="ECO:0000256" key="5">
    <source>
        <dbReference type="ARBA" id="ARBA00023136"/>
    </source>
</evidence>
<evidence type="ECO:0000313" key="13">
    <source>
        <dbReference type="Proteomes" id="UP000694393"/>
    </source>
</evidence>
<dbReference type="Proteomes" id="UP000694393">
    <property type="component" value="Unplaced"/>
</dbReference>
<dbReference type="GO" id="GO:0005764">
    <property type="term" value="C:lysosome"/>
    <property type="evidence" value="ECO:0007669"/>
    <property type="project" value="UniProtKB-SubCell"/>
</dbReference>
<dbReference type="GO" id="GO:0005634">
    <property type="term" value="C:nucleus"/>
    <property type="evidence" value="ECO:0007669"/>
    <property type="project" value="TreeGrafter"/>
</dbReference>
<dbReference type="PROSITE" id="PS51886">
    <property type="entry name" value="TLDC"/>
    <property type="match status" value="1"/>
</dbReference>
<dbReference type="GO" id="GO:0006979">
    <property type="term" value="P:response to oxidative stress"/>
    <property type="evidence" value="ECO:0007669"/>
    <property type="project" value="TreeGrafter"/>
</dbReference>
<dbReference type="PANTHER" id="PTHR23354">
    <property type="entry name" value="NUCLEOLAR PROTEIN 7/ESTROGEN RECEPTOR COACTIVATOR-RELATED"/>
    <property type="match status" value="1"/>
</dbReference>
<evidence type="ECO:0000256" key="8">
    <source>
        <dbReference type="ARBA" id="ARBA00041780"/>
    </source>
</evidence>
<dbReference type="GO" id="GO:0031929">
    <property type="term" value="P:TOR signaling"/>
    <property type="evidence" value="ECO:0007669"/>
    <property type="project" value="TreeGrafter"/>
</dbReference>
<protein>
    <recommendedName>
        <fullName evidence="7">MTOR-associated protein MEAK7</fullName>
    </recommendedName>
    <alternativeName>
        <fullName evidence="9">TBC/LysM-associated domain-containing protein 1</fullName>
    </alternativeName>
    <alternativeName>
        <fullName evidence="8">TLD domain-containing protein 1</fullName>
    </alternativeName>
</protein>
<keyword evidence="5" id="KW-0472">Membrane</keyword>
<dbReference type="SMART" id="SM00584">
    <property type="entry name" value="TLDc"/>
    <property type="match status" value="1"/>
</dbReference>
<reference evidence="12" key="1">
    <citation type="submission" date="2025-08" db="UniProtKB">
        <authorList>
            <consortium name="Ensembl"/>
        </authorList>
    </citation>
    <scope>IDENTIFICATION</scope>
</reference>
<dbReference type="Ensembl" id="ENSPCET00000014238.1">
    <property type="protein sequence ID" value="ENSPCEP00000013731.1"/>
    <property type="gene ID" value="ENSPCEG00000010917.1"/>
</dbReference>
<accession>A0A8C8S132</accession>
<evidence type="ECO:0000256" key="6">
    <source>
        <dbReference type="ARBA" id="ARBA00023228"/>
    </source>
</evidence>
<evidence type="ECO:0000256" key="1">
    <source>
        <dbReference type="ARBA" id="ARBA00004370"/>
    </source>
</evidence>
<feature type="region of interest" description="Disordered" evidence="10">
    <location>
        <begin position="447"/>
        <end position="467"/>
    </location>
</feature>
<evidence type="ECO:0000259" key="11">
    <source>
        <dbReference type="PROSITE" id="PS51886"/>
    </source>
</evidence>
<evidence type="ECO:0000256" key="10">
    <source>
        <dbReference type="SAM" id="MobiDB-lite"/>
    </source>
</evidence>
<dbReference type="GO" id="GO:0016020">
    <property type="term" value="C:membrane"/>
    <property type="evidence" value="ECO:0007669"/>
    <property type="project" value="UniProtKB-SubCell"/>
</dbReference>
<keyword evidence="6" id="KW-0458">Lysosome</keyword>
<dbReference type="AlphaFoldDB" id="A0A8C8S132"/>